<dbReference type="EMBL" id="LNIX01000001">
    <property type="protein sequence ID" value="OXA62317.1"/>
    <property type="molecule type" value="Genomic_DNA"/>
</dbReference>
<evidence type="ECO:0000256" key="1">
    <source>
        <dbReference type="SAM" id="Phobius"/>
    </source>
</evidence>
<keyword evidence="3" id="KW-1185">Reference proteome</keyword>
<reference evidence="2 3" key="1">
    <citation type="submission" date="2015-12" db="EMBL/GenBank/DDBJ databases">
        <title>The genome of Folsomia candida.</title>
        <authorList>
            <person name="Faddeeva A."/>
            <person name="Derks M.F."/>
            <person name="Anvar Y."/>
            <person name="Smit S."/>
            <person name="Van Straalen N."/>
            <person name="Roelofs D."/>
        </authorList>
    </citation>
    <scope>NUCLEOTIDE SEQUENCE [LARGE SCALE GENOMIC DNA]</scope>
    <source>
        <strain evidence="2 3">VU population</strain>
        <tissue evidence="2">Whole body</tissue>
    </source>
</reference>
<gene>
    <name evidence="2" type="ORF">Fcan01_00243</name>
</gene>
<comment type="caution">
    <text evidence="2">The sequence shown here is derived from an EMBL/GenBank/DDBJ whole genome shotgun (WGS) entry which is preliminary data.</text>
</comment>
<protein>
    <submittedName>
        <fullName evidence="2">Uncharacterized protein</fullName>
    </submittedName>
</protein>
<accession>A0A226EYU5</accession>
<keyword evidence="1" id="KW-0812">Transmembrane</keyword>
<feature type="transmembrane region" description="Helical" evidence="1">
    <location>
        <begin position="133"/>
        <end position="158"/>
    </location>
</feature>
<keyword evidence="1" id="KW-1133">Transmembrane helix</keyword>
<feature type="transmembrane region" description="Helical" evidence="1">
    <location>
        <begin position="253"/>
        <end position="276"/>
    </location>
</feature>
<dbReference type="Proteomes" id="UP000198287">
    <property type="component" value="Unassembled WGS sequence"/>
</dbReference>
<evidence type="ECO:0000313" key="3">
    <source>
        <dbReference type="Proteomes" id="UP000198287"/>
    </source>
</evidence>
<proteinExistence type="predicted"/>
<organism evidence="2 3">
    <name type="scientific">Folsomia candida</name>
    <name type="common">Springtail</name>
    <dbReference type="NCBI Taxonomy" id="158441"/>
    <lineage>
        <taxon>Eukaryota</taxon>
        <taxon>Metazoa</taxon>
        <taxon>Ecdysozoa</taxon>
        <taxon>Arthropoda</taxon>
        <taxon>Hexapoda</taxon>
        <taxon>Collembola</taxon>
        <taxon>Entomobryomorpha</taxon>
        <taxon>Isotomoidea</taxon>
        <taxon>Isotomidae</taxon>
        <taxon>Proisotominae</taxon>
        <taxon>Folsomia</taxon>
    </lineage>
</organism>
<keyword evidence="1" id="KW-0472">Membrane</keyword>
<sequence length="386" mass="44930">MFPRRFHIFMETYLFFASHTGASGVLYDAKRRRFYTTTISKLQARLTEFLLAQQFFFGVIRCVQTAKGSSFESNICAITTLALIMPITAHFSQTFQPHGTAELCNMMYHYAAQYRRNWVQRYNERTTLTADPLFYASILLCLGGMGYFYTGSFLAYFWADLPIFWISMVPKTTPYYGMIFSCFLMYGSSGFYMIQGVIVVEVLNLMAFAALMFPIHSTELNAKLARGKHKTYPSFRTVSHFPMEYRKLEILHSYAMAIWGIYVVPFQAFALNFVLYANYVLIRNWDHLDFLMRCLVLLWTVSIQVFWYLVLHLAGRYYLFSQRNRGSWKFLGVRDAQEAKFMAKFKKSTRPLGIGQNGYFIIKPLSVVKFVKGVVRGTVRVLLTMR</sequence>
<evidence type="ECO:0000313" key="2">
    <source>
        <dbReference type="EMBL" id="OXA62317.1"/>
    </source>
</evidence>
<feature type="transmembrane region" description="Helical" evidence="1">
    <location>
        <begin position="296"/>
        <end position="319"/>
    </location>
</feature>
<name>A0A226EYU5_FOLCA</name>
<dbReference type="AlphaFoldDB" id="A0A226EYU5"/>
<feature type="transmembrane region" description="Helical" evidence="1">
    <location>
        <begin position="178"/>
        <end position="203"/>
    </location>
</feature>